<dbReference type="RefSeq" id="XP_069230396.1">
    <property type="nucleotide sequence ID" value="XM_069373036.1"/>
</dbReference>
<comment type="function">
    <text evidence="7">Component of the Mediator complex, a coactivator involved in the regulated transcription of nearly all RNA polymerase II-dependent genes. Mediator functions as a bridge to convey information from gene-specific regulatory proteins to the basal RNA polymerase II transcription machinery. Mediator is recruited to promoters by direct interactions with regulatory proteins and serves as a scaffold for the assembly of a functional preinitiation complex with RNA polymerase II and the general transcription factors.</text>
</comment>
<dbReference type="GO" id="GO:0016592">
    <property type="term" value="C:mediator complex"/>
    <property type="evidence" value="ECO:0007669"/>
    <property type="project" value="InterPro"/>
</dbReference>
<dbReference type="GeneID" id="96005874"/>
<keyword evidence="3 7" id="KW-0805">Transcription regulation</keyword>
<dbReference type="GO" id="GO:0003712">
    <property type="term" value="F:transcription coregulator activity"/>
    <property type="evidence" value="ECO:0007669"/>
    <property type="project" value="InterPro"/>
</dbReference>
<evidence type="ECO:0000256" key="2">
    <source>
        <dbReference type="ARBA" id="ARBA00008089"/>
    </source>
</evidence>
<dbReference type="Proteomes" id="UP000803884">
    <property type="component" value="Unassembled WGS sequence"/>
</dbReference>
<evidence type="ECO:0000313" key="10">
    <source>
        <dbReference type="EMBL" id="KAL1587291.1"/>
    </source>
</evidence>
<dbReference type="GO" id="GO:0006357">
    <property type="term" value="P:regulation of transcription by RNA polymerase II"/>
    <property type="evidence" value="ECO:0007669"/>
    <property type="project" value="InterPro"/>
</dbReference>
<evidence type="ECO:0000256" key="6">
    <source>
        <dbReference type="ARBA" id="ARBA00023242"/>
    </source>
</evidence>
<keyword evidence="6 7" id="KW-0539">Nucleus</keyword>
<feature type="compositionally biased region" description="Polar residues" evidence="9">
    <location>
        <begin position="1"/>
        <end position="24"/>
    </location>
</feature>
<evidence type="ECO:0000256" key="4">
    <source>
        <dbReference type="ARBA" id="ARBA00023159"/>
    </source>
</evidence>
<evidence type="ECO:0000313" key="11">
    <source>
        <dbReference type="Proteomes" id="UP000803884"/>
    </source>
</evidence>
<keyword evidence="8" id="KW-0175">Coiled coil</keyword>
<dbReference type="AlphaFoldDB" id="A0AB34KU20"/>
<keyword evidence="11" id="KW-1185">Reference proteome</keyword>
<reference evidence="10 11" key="1">
    <citation type="journal article" date="2020" name="Microbiol. Resour. Announc.">
        <title>Draft Genome Sequence of a Cladosporium Species Isolated from the Mesophotic Ascidian Didemnum maculosum.</title>
        <authorList>
            <person name="Gioti A."/>
            <person name="Siaperas R."/>
            <person name="Nikolaivits E."/>
            <person name="Le Goff G."/>
            <person name="Ouazzani J."/>
            <person name="Kotoulas G."/>
            <person name="Topakas E."/>
        </authorList>
    </citation>
    <scope>NUCLEOTIDE SEQUENCE [LARGE SCALE GENOMIC DNA]</scope>
    <source>
        <strain evidence="10 11">TM138-S3</strain>
    </source>
</reference>
<protein>
    <recommendedName>
        <fullName evidence="7">Mediator of RNA polymerase II transcription subunit 9</fullName>
    </recommendedName>
    <alternativeName>
        <fullName evidence="7">Mediator complex subunit 9</fullName>
    </alternativeName>
</protein>
<gene>
    <name evidence="10" type="primary">med9</name>
    <name evidence="7" type="synonym">MED9</name>
    <name evidence="10" type="ORF">WHR41_04430</name>
</gene>
<comment type="caution">
    <text evidence="10">The sequence shown here is derived from an EMBL/GenBank/DDBJ whole genome shotgun (WGS) entry which is preliminary data.</text>
</comment>
<evidence type="ECO:0000256" key="7">
    <source>
        <dbReference type="RuleBase" id="RU364145"/>
    </source>
</evidence>
<keyword evidence="4 7" id="KW-0010">Activator</keyword>
<feature type="coiled-coil region" evidence="8">
    <location>
        <begin position="99"/>
        <end position="126"/>
    </location>
</feature>
<sequence length="139" mass="15405">MAFTQSFGASTTDASRPSSQSQPEQVPLPPPQTFDILPPLHELLARIDHAPNDPIQAATGDGDVVSYAELQPLEPKDLPNEVAAIKSRIRKALRELEKLPDMGRTTEEQEEEIKLLEEKAVKQREVLRKLGEVAGSKMR</sequence>
<dbReference type="InterPro" id="IPR011425">
    <property type="entry name" value="Med9"/>
</dbReference>
<comment type="similarity">
    <text evidence="2 7">Belongs to the Mediator complex subunit 9 family.</text>
</comment>
<feature type="region of interest" description="Disordered" evidence="9">
    <location>
        <begin position="1"/>
        <end position="35"/>
    </location>
</feature>
<organism evidence="10 11">
    <name type="scientific">Cladosporium halotolerans</name>
    <dbReference type="NCBI Taxonomy" id="1052096"/>
    <lineage>
        <taxon>Eukaryota</taxon>
        <taxon>Fungi</taxon>
        <taxon>Dikarya</taxon>
        <taxon>Ascomycota</taxon>
        <taxon>Pezizomycotina</taxon>
        <taxon>Dothideomycetes</taxon>
        <taxon>Dothideomycetidae</taxon>
        <taxon>Cladosporiales</taxon>
        <taxon>Cladosporiaceae</taxon>
        <taxon>Cladosporium</taxon>
    </lineage>
</organism>
<evidence type="ECO:0000256" key="1">
    <source>
        <dbReference type="ARBA" id="ARBA00004123"/>
    </source>
</evidence>
<comment type="subunit">
    <text evidence="7">Component of the Mediator complex.</text>
</comment>
<keyword evidence="5 7" id="KW-0804">Transcription</keyword>
<evidence type="ECO:0000256" key="5">
    <source>
        <dbReference type="ARBA" id="ARBA00023163"/>
    </source>
</evidence>
<comment type="subcellular location">
    <subcellularLocation>
        <location evidence="1 7">Nucleus</location>
    </subcellularLocation>
</comment>
<dbReference type="Pfam" id="PF07544">
    <property type="entry name" value="Med9"/>
    <property type="match status" value="1"/>
</dbReference>
<proteinExistence type="inferred from homology"/>
<accession>A0AB34KU20</accession>
<name>A0AB34KU20_9PEZI</name>
<dbReference type="EMBL" id="JAAQHG020000011">
    <property type="protein sequence ID" value="KAL1587291.1"/>
    <property type="molecule type" value="Genomic_DNA"/>
</dbReference>
<evidence type="ECO:0000256" key="9">
    <source>
        <dbReference type="SAM" id="MobiDB-lite"/>
    </source>
</evidence>
<evidence type="ECO:0000256" key="8">
    <source>
        <dbReference type="SAM" id="Coils"/>
    </source>
</evidence>
<evidence type="ECO:0000256" key="3">
    <source>
        <dbReference type="ARBA" id="ARBA00023015"/>
    </source>
</evidence>